<evidence type="ECO:0000313" key="9">
    <source>
        <dbReference type="EMBL" id="REJ24386.1"/>
    </source>
</evidence>
<dbReference type="InterPro" id="IPR020846">
    <property type="entry name" value="MFS_dom"/>
</dbReference>
<evidence type="ECO:0000259" key="8">
    <source>
        <dbReference type="PROSITE" id="PS50850"/>
    </source>
</evidence>
<keyword evidence="4 7" id="KW-0812">Transmembrane</keyword>
<feature type="transmembrane region" description="Helical" evidence="7">
    <location>
        <begin position="240"/>
        <end position="265"/>
    </location>
</feature>
<evidence type="ECO:0000256" key="4">
    <source>
        <dbReference type="ARBA" id="ARBA00022692"/>
    </source>
</evidence>
<feature type="transmembrane region" description="Helical" evidence="7">
    <location>
        <begin position="124"/>
        <end position="150"/>
    </location>
</feature>
<name>A0A3E0JX47_9BACI</name>
<evidence type="ECO:0000256" key="5">
    <source>
        <dbReference type="ARBA" id="ARBA00022989"/>
    </source>
</evidence>
<feature type="transmembrane region" description="Helical" evidence="7">
    <location>
        <begin position="395"/>
        <end position="411"/>
    </location>
</feature>
<dbReference type="InterPro" id="IPR011701">
    <property type="entry name" value="MFS"/>
</dbReference>
<keyword evidence="2" id="KW-0813">Transport</keyword>
<evidence type="ECO:0000256" key="3">
    <source>
        <dbReference type="ARBA" id="ARBA00022475"/>
    </source>
</evidence>
<evidence type="ECO:0000256" key="6">
    <source>
        <dbReference type="ARBA" id="ARBA00023136"/>
    </source>
</evidence>
<protein>
    <submittedName>
        <fullName evidence="9">MFS transporter</fullName>
    </submittedName>
</protein>
<dbReference type="EMBL" id="QEWE01000039">
    <property type="protein sequence ID" value="REJ24386.1"/>
    <property type="molecule type" value="Genomic_DNA"/>
</dbReference>
<dbReference type="PROSITE" id="PS50850">
    <property type="entry name" value="MFS"/>
    <property type="match status" value="1"/>
</dbReference>
<feature type="transmembrane region" description="Helical" evidence="7">
    <location>
        <begin position="329"/>
        <end position="351"/>
    </location>
</feature>
<dbReference type="SUPFAM" id="SSF103473">
    <property type="entry name" value="MFS general substrate transporter"/>
    <property type="match status" value="1"/>
</dbReference>
<proteinExistence type="predicted"/>
<feature type="domain" description="Major facilitator superfamily (MFS) profile" evidence="8">
    <location>
        <begin position="240"/>
        <end position="427"/>
    </location>
</feature>
<evidence type="ECO:0000256" key="2">
    <source>
        <dbReference type="ARBA" id="ARBA00022448"/>
    </source>
</evidence>
<dbReference type="GO" id="GO:0005886">
    <property type="term" value="C:plasma membrane"/>
    <property type="evidence" value="ECO:0007669"/>
    <property type="project" value="UniProtKB-SubCell"/>
</dbReference>
<keyword evidence="5 7" id="KW-1133">Transmembrane helix</keyword>
<gene>
    <name evidence="9" type="ORF">C6P37_16045</name>
</gene>
<comment type="caution">
    <text evidence="9">The sequence shown here is derived from an EMBL/GenBank/DDBJ whole genome shotgun (WGS) entry which is preliminary data.</text>
</comment>
<dbReference type="InterPro" id="IPR036259">
    <property type="entry name" value="MFS_trans_sf"/>
</dbReference>
<keyword evidence="3" id="KW-1003">Cell membrane</keyword>
<feature type="transmembrane region" description="Helical" evidence="7">
    <location>
        <begin position="305"/>
        <end position="323"/>
    </location>
</feature>
<comment type="subcellular location">
    <subcellularLocation>
        <location evidence="1">Cell membrane</location>
        <topology evidence="1">Multi-pass membrane protein</topology>
    </subcellularLocation>
</comment>
<dbReference type="Proteomes" id="UP000257014">
    <property type="component" value="Unassembled WGS sequence"/>
</dbReference>
<accession>A0A3E0JX47</accession>
<keyword evidence="6 7" id="KW-0472">Membrane</keyword>
<organism evidence="9 10">
    <name type="scientific">Caldibacillus debilis</name>
    <dbReference type="NCBI Taxonomy" id="301148"/>
    <lineage>
        <taxon>Bacteria</taxon>
        <taxon>Bacillati</taxon>
        <taxon>Bacillota</taxon>
        <taxon>Bacilli</taxon>
        <taxon>Bacillales</taxon>
        <taxon>Bacillaceae</taxon>
        <taxon>Caldibacillus</taxon>
    </lineage>
</organism>
<dbReference type="PANTHER" id="PTHR43266:SF7">
    <property type="entry name" value="TRANSPORTER, PUTATIVE-RELATED"/>
    <property type="match status" value="1"/>
</dbReference>
<dbReference type="GO" id="GO:0022857">
    <property type="term" value="F:transmembrane transporter activity"/>
    <property type="evidence" value="ECO:0007669"/>
    <property type="project" value="InterPro"/>
</dbReference>
<dbReference type="PANTHER" id="PTHR43266">
    <property type="entry name" value="MACROLIDE-EFFLUX PROTEIN"/>
    <property type="match status" value="1"/>
</dbReference>
<dbReference type="Gene3D" id="1.20.1250.20">
    <property type="entry name" value="MFS general substrate transporter like domains"/>
    <property type="match status" value="1"/>
</dbReference>
<reference evidence="9 10" key="1">
    <citation type="submission" date="2018-03" db="EMBL/GenBank/DDBJ databases">
        <authorList>
            <person name="Keele B.F."/>
        </authorList>
    </citation>
    <scope>NUCLEOTIDE SEQUENCE [LARGE SCALE GENOMIC DNA]</scope>
    <source>
        <strain evidence="9">ZCTH4_d</strain>
    </source>
</reference>
<evidence type="ECO:0000256" key="1">
    <source>
        <dbReference type="ARBA" id="ARBA00004651"/>
    </source>
</evidence>
<feature type="transmembrane region" description="Helical" evidence="7">
    <location>
        <begin position="188"/>
        <end position="209"/>
    </location>
</feature>
<feature type="transmembrane region" description="Helical" evidence="7">
    <location>
        <begin position="277"/>
        <end position="293"/>
    </location>
</feature>
<feature type="transmembrane region" description="Helical" evidence="7">
    <location>
        <begin position="31"/>
        <end position="53"/>
    </location>
</feature>
<evidence type="ECO:0000313" key="10">
    <source>
        <dbReference type="Proteomes" id="UP000257014"/>
    </source>
</evidence>
<evidence type="ECO:0000256" key="7">
    <source>
        <dbReference type="SAM" id="Phobius"/>
    </source>
</evidence>
<feature type="transmembrane region" description="Helical" evidence="7">
    <location>
        <begin position="65"/>
        <end position="85"/>
    </location>
</feature>
<sequence>MTFPFFPVILFTVSCSEINMRGGKTMWRNRNVWIIISGEFIAGVGLWIGIIGNLEFMQERVPSDFVKSLILASGILAGIMASPLAGRMIDTYRKKTILLCSGFFRIISVLFMFIALAADSVAWMVVFLIAMQLSAAFYFPALQAAIPLIVKENELLAVNGAHMNAGTLARIAGTAIGGSLLLFLSLPMLYLCSIFAYILLFIFTFFLRIDENQGKAGQKADAKKERGFQEVMPAIKSRPAILMTLIIVLMPLLMIGGFNLIVINISEIYGDPSVKGLVYTTEGISFMLGAYFVKKISARRSPFAILGFFSLLMSLGEILLFFVHFKILLFLSFVLFGFSIGCIFPTAATIFQTKMPKEYHGRFFSFRNMLERIGFQVVLLGTGFLLDTIGLPCMVLIYGSLSLLITVLFSAKLRKTGAKREAGMLRF</sequence>
<dbReference type="Pfam" id="PF07690">
    <property type="entry name" value="MFS_1"/>
    <property type="match status" value="1"/>
</dbReference>
<dbReference type="AlphaFoldDB" id="A0A3E0JX47"/>
<dbReference type="CDD" id="cd06173">
    <property type="entry name" value="MFS_MefA_like"/>
    <property type="match status" value="1"/>
</dbReference>
<feature type="transmembrane region" description="Helical" evidence="7">
    <location>
        <begin position="97"/>
        <end position="118"/>
    </location>
</feature>